<sequence>MRQVTLQCKPLDEENFAHFGRLVRNFALAVPKLEVGVVVRNQMRVVRNTKVEWVSAHYDGEQIIFPHEPVPTVFVVAPPSPLPTLESFRAFLSDGTIGVCLSVGVWHAMPIPVSCDHALYDNAQGSEWHNHTVEIHLPTELGGILIVELPRELRAKTACPLFNRQR</sequence>
<comment type="caution">
    <text evidence="5">The sequence shown here is derived from an EMBL/GenBank/DDBJ whole genome shotgun (WGS) entry which is preliminary data.</text>
</comment>
<comment type="catalytic activity">
    <reaction evidence="4">
        <text>(S)-ureidoglycolate = urea + glyoxylate</text>
        <dbReference type="Rhea" id="RHEA:11304"/>
        <dbReference type="ChEBI" id="CHEBI:16199"/>
        <dbReference type="ChEBI" id="CHEBI:36655"/>
        <dbReference type="ChEBI" id="CHEBI:57296"/>
        <dbReference type="EC" id="4.3.2.3"/>
    </reaction>
</comment>
<dbReference type="Pfam" id="PF04115">
    <property type="entry name" value="Ureidogly_lyase"/>
    <property type="match status" value="1"/>
</dbReference>
<organism evidence="5 6">
    <name type="scientific">Candidatus Fervidibacter sacchari</name>
    <dbReference type="NCBI Taxonomy" id="1448929"/>
    <lineage>
        <taxon>Bacteria</taxon>
        <taxon>Candidatus Fervidibacterota</taxon>
        <taxon>Candidatus Fervidibacter</taxon>
    </lineage>
</organism>
<dbReference type="SUPFAM" id="SSF51182">
    <property type="entry name" value="RmlC-like cupins"/>
    <property type="match status" value="1"/>
</dbReference>
<dbReference type="GO" id="GO:0016787">
    <property type="term" value="F:hydrolase activity"/>
    <property type="evidence" value="ECO:0007669"/>
    <property type="project" value="UniProtKB-KW"/>
</dbReference>
<name>A0ABT2EPT2_9BACT</name>
<evidence type="ECO:0000313" key="5">
    <source>
        <dbReference type="EMBL" id="MCS3919979.1"/>
    </source>
</evidence>
<keyword evidence="3" id="KW-0456">Lyase</keyword>
<keyword evidence="6" id="KW-1185">Reference proteome</keyword>
<dbReference type="EMBL" id="JANUCP010000004">
    <property type="protein sequence ID" value="MCS3919979.1"/>
    <property type="molecule type" value="Genomic_DNA"/>
</dbReference>
<dbReference type="Proteomes" id="UP001204798">
    <property type="component" value="Unassembled WGS sequence"/>
</dbReference>
<dbReference type="InterPro" id="IPR011051">
    <property type="entry name" value="RmlC_Cupin_sf"/>
</dbReference>
<keyword evidence="5" id="KW-0378">Hydrolase</keyword>
<evidence type="ECO:0000256" key="3">
    <source>
        <dbReference type="ARBA" id="ARBA00023239"/>
    </source>
</evidence>
<dbReference type="InterPro" id="IPR007247">
    <property type="entry name" value="Ureidogly_lyase"/>
</dbReference>
<proteinExistence type="predicted"/>
<reference evidence="5 6" key="1">
    <citation type="submission" date="2022-08" db="EMBL/GenBank/DDBJ databases">
        <title>Bacterial and archaeal communities from various locations to study Microbial Dark Matter (Phase II).</title>
        <authorList>
            <person name="Stepanauskas R."/>
        </authorList>
    </citation>
    <scope>NUCLEOTIDE SEQUENCE [LARGE SCALE GENOMIC DNA]</scope>
    <source>
        <strain evidence="5 6">PD1</strain>
    </source>
</reference>
<protein>
    <submittedName>
        <fullName evidence="5">Ureidoglycolate hydrolase</fullName>
    </submittedName>
</protein>
<dbReference type="RefSeq" id="WP_259096994.1">
    <property type="nucleotide sequence ID" value="NZ_CP130454.1"/>
</dbReference>
<evidence type="ECO:0000313" key="6">
    <source>
        <dbReference type="Proteomes" id="UP001204798"/>
    </source>
</evidence>
<evidence type="ECO:0000256" key="4">
    <source>
        <dbReference type="ARBA" id="ARBA00047684"/>
    </source>
</evidence>
<comment type="subunit">
    <text evidence="1">Homodimer.</text>
</comment>
<dbReference type="InterPro" id="IPR024060">
    <property type="entry name" value="Ureidoglycolate_lyase_dom_sf"/>
</dbReference>
<evidence type="ECO:0000256" key="2">
    <source>
        <dbReference type="ARBA" id="ARBA00022631"/>
    </source>
</evidence>
<gene>
    <name evidence="5" type="ORF">M2350_002396</name>
</gene>
<keyword evidence="2" id="KW-0659">Purine metabolism</keyword>
<accession>A0ABT2EPT2</accession>
<dbReference type="Gene3D" id="2.60.120.480">
    <property type="entry name" value="Ureidoglycolate hydrolase"/>
    <property type="match status" value="1"/>
</dbReference>
<evidence type="ECO:0000256" key="1">
    <source>
        <dbReference type="ARBA" id="ARBA00011738"/>
    </source>
</evidence>